<dbReference type="EMBL" id="JAPFQP010000003">
    <property type="protein sequence ID" value="MCX2720166.1"/>
    <property type="molecule type" value="Genomic_DNA"/>
</dbReference>
<dbReference type="AlphaFoldDB" id="A0AAE3SPF6"/>
<dbReference type="SUPFAM" id="SSF56784">
    <property type="entry name" value="HAD-like"/>
    <property type="match status" value="1"/>
</dbReference>
<name>A0AAE3SPF6_9FLAO</name>
<dbReference type="Proteomes" id="UP001207116">
    <property type="component" value="Unassembled WGS sequence"/>
</dbReference>
<evidence type="ECO:0000313" key="2">
    <source>
        <dbReference type="Proteomes" id="UP001207116"/>
    </source>
</evidence>
<organism evidence="1 2">
    <name type="scientific">Lentiprolixibacter aurantiacus</name>
    <dbReference type="NCBI Taxonomy" id="2993939"/>
    <lineage>
        <taxon>Bacteria</taxon>
        <taxon>Pseudomonadati</taxon>
        <taxon>Bacteroidota</taxon>
        <taxon>Flavobacteriia</taxon>
        <taxon>Flavobacteriales</taxon>
        <taxon>Flavobacteriaceae</taxon>
        <taxon>Lentiprolixibacter</taxon>
    </lineage>
</organism>
<dbReference type="RefSeq" id="WP_266013792.1">
    <property type="nucleotide sequence ID" value="NZ_JAPFQP010000003.1"/>
</dbReference>
<evidence type="ECO:0000313" key="1">
    <source>
        <dbReference type="EMBL" id="MCX2720166.1"/>
    </source>
</evidence>
<dbReference type="InterPro" id="IPR023214">
    <property type="entry name" value="HAD_sf"/>
</dbReference>
<keyword evidence="2" id="KW-1185">Reference proteome</keyword>
<dbReference type="InterPro" id="IPR036412">
    <property type="entry name" value="HAD-like_sf"/>
</dbReference>
<reference evidence="1" key="1">
    <citation type="submission" date="2022-11" db="EMBL/GenBank/DDBJ databases">
        <title>The characterization of three novel Bacteroidetes species and genomic analysis of their roles in tidal elemental geochemical cycles.</title>
        <authorList>
            <person name="Ma K.-J."/>
        </authorList>
    </citation>
    <scope>NUCLEOTIDE SEQUENCE</scope>
    <source>
        <strain evidence="1">M415</strain>
    </source>
</reference>
<gene>
    <name evidence="1" type="ORF">OO016_11190</name>
</gene>
<dbReference type="Gene3D" id="3.40.50.1000">
    <property type="entry name" value="HAD superfamily/HAD-like"/>
    <property type="match status" value="1"/>
</dbReference>
<accession>A0AAE3SPF6</accession>
<proteinExistence type="predicted"/>
<protein>
    <submittedName>
        <fullName evidence="1">Uncharacterized protein</fullName>
    </submittedName>
</protein>
<sequence length="128" mass="14561">MKTILVDAWNTLITKNGIDTDMVTLLDKYTNPKIIVTNANAEEQQAFGMVNLPYPLYSMNHHPDKTDPYYFESLLKAYDLKPHETIYFEHNSDAVASAASAGIKALWFDKDLRDFKKLKAFLDASLQA</sequence>
<comment type="caution">
    <text evidence="1">The sequence shown here is derived from an EMBL/GenBank/DDBJ whole genome shotgun (WGS) entry which is preliminary data.</text>
</comment>